<keyword evidence="2" id="KW-1185">Reference proteome</keyword>
<dbReference type="AlphaFoldDB" id="A0A9W4SRN1"/>
<organism evidence="1 2">
    <name type="scientific">Funneliformis geosporum</name>
    <dbReference type="NCBI Taxonomy" id="1117311"/>
    <lineage>
        <taxon>Eukaryota</taxon>
        <taxon>Fungi</taxon>
        <taxon>Fungi incertae sedis</taxon>
        <taxon>Mucoromycota</taxon>
        <taxon>Glomeromycotina</taxon>
        <taxon>Glomeromycetes</taxon>
        <taxon>Glomerales</taxon>
        <taxon>Glomeraceae</taxon>
        <taxon>Funneliformis</taxon>
    </lineage>
</organism>
<comment type="caution">
    <text evidence="1">The sequence shown here is derived from an EMBL/GenBank/DDBJ whole genome shotgun (WGS) entry which is preliminary data.</text>
</comment>
<gene>
    <name evidence="1" type="ORF">FWILDA_LOCUS9565</name>
</gene>
<sequence length="57" mass="6882">MKQEFKDLIEVLILQLFPGLNKDTTRQFKYVKNMTKYNEFMIAVIEKVTTTLKLKIW</sequence>
<accession>A0A9W4SRN1</accession>
<reference evidence="1" key="1">
    <citation type="submission" date="2022-08" db="EMBL/GenBank/DDBJ databases">
        <authorList>
            <person name="Kallberg Y."/>
            <person name="Tangrot J."/>
            <person name="Rosling A."/>
        </authorList>
    </citation>
    <scope>NUCLEOTIDE SEQUENCE</scope>
    <source>
        <strain evidence="1">Wild A</strain>
    </source>
</reference>
<evidence type="ECO:0000313" key="2">
    <source>
        <dbReference type="Proteomes" id="UP001153678"/>
    </source>
</evidence>
<dbReference type="OrthoDB" id="2381280at2759"/>
<evidence type="ECO:0000313" key="1">
    <source>
        <dbReference type="EMBL" id="CAI2180403.1"/>
    </source>
</evidence>
<protein>
    <submittedName>
        <fullName evidence="1">12795_t:CDS:1</fullName>
    </submittedName>
</protein>
<dbReference type="Proteomes" id="UP001153678">
    <property type="component" value="Unassembled WGS sequence"/>
</dbReference>
<proteinExistence type="predicted"/>
<dbReference type="EMBL" id="CAMKVN010002283">
    <property type="protein sequence ID" value="CAI2180403.1"/>
    <property type="molecule type" value="Genomic_DNA"/>
</dbReference>
<name>A0A9W4SRN1_9GLOM</name>